<dbReference type="Gene3D" id="1.25.40.10">
    <property type="entry name" value="Tetratricopeptide repeat domain"/>
    <property type="match status" value="5"/>
</dbReference>
<evidence type="ECO:0000256" key="4">
    <source>
        <dbReference type="SAM" id="MobiDB-lite"/>
    </source>
</evidence>
<dbReference type="InterPro" id="IPR011765">
    <property type="entry name" value="Pept_M16_N"/>
</dbReference>
<dbReference type="PANTHER" id="PTHR47447:SF17">
    <property type="entry name" value="OS12G0638900 PROTEIN"/>
    <property type="match status" value="1"/>
</dbReference>
<feature type="repeat" description="PPR" evidence="3">
    <location>
        <begin position="280"/>
        <end position="314"/>
    </location>
</feature>
<dbReference type="Pfam" id="PF13041">
    <property type="entry name" value="PPR_2"/>
    <property type="match status" value="4"/>
</dbReference>
<proteinExistence type="inferred from homology"/>
<feature type="repeat" description="PPR" evidence="3">
    <location>
        <begin position="557"/>
        <end position="591"/>
    </location>
</feature>
<dbReference type="InterPro" id="IPR011990">
    <property type="entry name" value="TPR-like_helical_dom_sf"/>
</dbReference>
<accession>A0A8T2XDL0</accession>
<feature type="compositionally biased region" description="Polar residues" evidence="4">
    <location>
        <begin position="35"/>
        <end position="47"/>
    </location>
</feature>
<comment type="caution">
    <text evidence="6">The sequence shown here is derived from an EMBL/GenBank/DDBJ whole genome shotgun (WGS) entry which is preliminary data.</text>
</comment>
<name>A0A8T2XDL0_POPDE</name>
<feature type="domain" description="Peptidase M16 N-terminal" evidence="5">
    <location>
        <begin position="696"/>
        <end position="763"/>
    </location>
</feature>
<evidence type="ECO:0000259" key="5">
    <source>
        <dbReference type="Pfam" id="PF00675"/>
    </source>
</evidence>
<evidence type="ECO:0000256" key="3">
    <source>
        <dbReference type="PROSITE-ProRule" id="PRU00708"/>
    </source>
</evidence>
<dbReference type="NCBIfam" id="TIGR00756">
    <property type="entry name" value="PPR"/>
    <property type="match status" value="9"/>
</dbReference>
<evidence type="ECO:0000256" key="1">
    <source>
        <dbReference type="ARBA" id="ARBA00007626"/>
    </source>
</evidence>
<comment type="similarity">
    <text evidence="1">Belongs to the PPR family. P subfamily.</text>
</comment>
<feature type="repeat" description="PPR" evidence="3">
    <location>
        <begin position="452"/>
        <end position="486"/>
    </location>
</feature>
<feature type="region of interest" description="Disordered" evidence="4">
    <location>
        <begin position="35"/>
        <end position="56"/>
    </location>
</feature>
<protein>
    <recommendedName>
        <fullName evidence="5">Peptidase M16 N-terminal domain-containing protein</fullName>
    </recommendedName>
</protein>
<feature type="repeat" description="PPR" evidence="3">
    <location>
        <begin position="592"/>
        <end position="626"/>
    </location>
</feature>
<dbReference type="GO" id="GO:0046872">
    <property type="term" value="F:metal ion binding"/>
    <property type="evidence" value="ECO:0007669"/>
    <property type="project" value="InterPro"/>
</dbReference>
<keyword evidence="7" id="KW-1185">Reference proteome</keyword>
<reference evidence="6" key="1">
    <citation type="journal article" date="2021" name="J. Hered.">
        <title>Genome Assembly of Salicaceae Populus deltoides (Eastern Cottonwood) I-69 Based on Nanopore Sequencing and Hi-C Technologies.</title>
        <authorList>
            <person name="Bai S."/>
            <person name="Wu H."/>
            <person name="Zhang J."/>
            <person name="Pan Z."/>
            <person name="Zhao W."/>
            <person name="Li Z."/>
            <person name="Tong C."/>
        </authorList>
    </citation>
    <scope>NUCLEOTIDE SEQUENCE</scope>
    <source>
        <tissue evidence="6">Leaf</tissue>
    </source>
</reference>
<dbReference type="PROSITE" id="PS51375">
    <property type="entry name" value="PPR"/>
    <property type="match status" value="10"/>
</dbReference>
<dbReference type="FunFam" id="1.25.40.10:FF:000990">
    <property type="entry name" value="Pentatricopeptide repeat-containing protein, mitochondrial"/>
    <property type="match status" value="1"/>
</dbReference>
<feature type="repeat" description="PPR" evidence="3">
    <location>
        <begin position="417"/>
        <end position="451"/>
    </location>
</feature>
<dbReference type="SUPFAM" id="SSF81901">
    <property type="entry name" value="HCP-like"/>
    <property type="match status" value="1"/>
</dbReference>
<dbReference type="EMBL" id="JACEGQ020000013">
    <property type="protein sequence ID" value="KAH8490117.1"/>
    <property type="molecule type" value="Genomic_DNA"/>
</dbReference>
<feature type="repeat" description="PPR" evidence="3">
    <location>
        <begin position="487"/>
        <end position="521"/>
    </location>
</feature>
<dbReference type="Proteomes" id="UP000807159">
    <property type="component" value="Chromosome 13"/>
</dbReference>
<organism evidence="6 7">
    <name type="scientific">Populus deltoides</name>
    <name type="common">Eastern poplar</name>
    <name type="synonym">Eastern cottonwood</name>
    <dbReference type="NCBI Taxonomy" id="3696"/>
    <lineage>
        <taxon>Eukaryota</taxon>
        <taxon>Viridiplantae</taxon>
        <taxon>Streptophyta</taxon>
        <taxon>Embryophyta</taxon>
        <taxon>Tracheophyta</taxon>
        <taxon>Spermatophyta</taxon>
        <taxon>Magnoliopsida</taxon>
        <taxon>eudicotyledons</taxon>
        <taxon>Gunneridae</taxon>
        <taxon>Pentapetalae</taxon>
        <taxon>rosids</taxon>
        <taxon>fabids</taxon>
        <taxon>Malpighiales</taxon>
        <taxon>Salicaceae</taxon>
        <taxon>Saliceae</taxon>
        <taxon>Populus</taxon>
    </lineage>
</organism>
<dbReference type="Pfam" id="PF01535">
    <property type="entry name" value="PPR"/>
    <property type="match status" value="3"/>
</dbReference>
<keyword evidence="2" id="KW-0677">Repeat</keyword>
<feature type="repeat" description="PPR" evidence="3">
    <location>
        <begin position="315"/>
        <end position="349"/>
    </location>
</feature>
<dbReference type="InterPro" id="IPR002885">
    <property type="entry name" value="PPR_rpt"/>
</dbReference>
<evidence type="ECO:0000256" key="2">
    <source>
        <dbReference type="ARBA" id="ARBA00022737"/>
    </source>
</evidence>
<evidence type="ECO:0000313" key="7">
    <source>
        <dbReference type="Proteomes" id="UP000807159"/>
    </source>
</evidence>
<dbReference type="PANTHER" id="PTHR47447">
    <property type="entry name" value="OS03G0856100 PROTEIN"/>
    <property type="match status" value="1"/>
</dbReference>
<dbReference type="SUPFAM" id="SSF63411">
    <property type="entry name" value="LuxS/MPP-like metallohydrolase"/>
    <property type="match status" value="1"/>
</dbReference>
<feature type="repeat" description="PPR" evidence="3">
    <location>
        <begin position="210"/>
        <end position="244"/>
    </location>
</feature>
<feature type="repeat" description="PPR" evidence="3">
    <location>
        <begin position="522"/>
        <end position="556"/>
    </location>
</feature>
<gene>
    <name evidence="6" type="ORF">H0E87_022582</name>
</gene>
<sequence length="767" mass="86764">MRLKTYRGQILLPTTTTAILIRRYGTKYTAKITSTSPTGRTVSAQVTPPQPLPSDSRGYPIPRRQLICEATQILLQTHRSPQKLLDPTDPFLCLQNYLSALSISLTPNEASEILKSLNSPSLALRFFHFCPSLSPNFHHDCFTYSRIILILSKSNLPDRFHLARSIVSEMERNGVRGSISTVNILIGFYENSEDLQKCIGLIKKWGLRMTGYTYKCLVQAYLRSRNTEKGFGVYLEMKKKGHMLDIFAYNMLLDALVKDCEVDHAYKVFEDMKRKHCEPDEYTYTIMIRMTGKIGKPDESLELFEEMLNKGYSPNLIAYNTMIQALANARMVDKAILLFLKMVEKECRPSEFTYSVILHLLATERKLHKLDEVVEVSKKYMSRSIYAYLVRTLKKLGHASEAHRLFCNMWNCHERGDRDACVSMLECLCSAGKTTEAIDLLGKIHEKGVSVDTVMYNTVFSALGKLKQISPLHDLYEKMKQDGPLPDTFTYNILISSFGRAGKVDEAIKIFEELEDSDYKPDTCSYNSLINCLGKNGHLDEAHMKFKEMCEKGLNPDVVTYSTLIECFGKTDKVEMACRLFDEMLAEGCYPNIVTYNILLDCLERSGRTAEAVDLYAKLKQQGLIPDSITYSVLARLQSGSHRKVRVRKQNPITDDLLLGDDQFPEAVGFWMLILTREIARLGISSDEICKAWCPSSIGLYLDCGSVYGSPFHAEPHALLERMAFKSTRNRGHLCIVREVEAIAGNVAALASREQMGYTSDALGTCS</sequence>
<evidence type="ECO:0000313" key="6">
    <source>
        <dbReference type="EMBL" id="KAH8490117.1"/>
    </source>
</evidence>
<dbReference type="Pfam" id="PF00675">
    <property type="entry name" value="Peptidase_M16"/>
    <property type="match status" value="1"/>
</dbReference>
<dbReference type="AlphaFoldDB" id="A0A8T2XDL0"/>
<feature type="repeat" description="PPR" evidence="3">
    <location>
        <begin position="245"/>
        <end position="279"/>
    </location>
</feature>
<dbReference type="InterPro" id="IPR011249">
    <property type="entry name" value="Metalloenz_LuxS/M16"/>
</dbReference>